<sequence length="75" mass="8581">MAAIADVFDALTTQRPYKEAWSVEDAVKLLKEESGKHFDPQLIALFLESLPKILDIKKQYQEPDSPQMTIEDTML</sequence>
<feature type="domain" description="HD-GYP" evidence="1">
    <location>
        <begin position="1"/>
        <end position="62"/>
    </location>
</feature>
<dbReference type="PANTHER" id="PTHR45228:SF1">
    <property type="entry name" value="CYCLIC DI-GMP PHOSPHODIESTERASE TM_0186"/>
    <property type="match status" value="1"/>
</dbReference>
<dbReference type="SUPFAM" id="SSF109604">
    <property type="entry name" value="HD-domain/PDEase-like"/>
    <property type="match status" value="1"/>
</dbReference>
<dbReference type="PANTHER" id="PTHR45228">
    <property type="entry name" value="CYCLIC DI-GMP PHOSPHODIESTERASE TM_0186-RELATED"/>
    <property type="match status" value="1"/>
</dbReference>
<dbReference type="InterPro" id="IPR037522">
    <property type="entry name" value="HD_GYP_dom"/>
</dbReference>
<dbReference type="InterPro" id="IPR052020">
    <property type="entry name" value="Cyclic_di-GMP/3'3'-cGAMP_PDE"/>
</dbReference>
<accession>A0A3B0WDH7</accession>
<gene>
    <name evidence="2" type="ORF">MNBD_GAMMA04-1551</name>
</gene>
<reference evidence="2" key="1">
    <citation type="submission" date="2018-06" db="EMBL/GenBank/DDBJ databases">
        <authorList>
            <person name="Zhirakovskaya E."/>
        </authorList>
    </citation>
    <scope>NUCLEOTIDE SEQUENCE</scope>
</reference>
<proteinExistence type="predicted"/>
<dbReference type="Gene3D" id="1.10.3210.10">
    <property type="entry name" value="Hypothetical protein af1432"/>
    <property type="match status" value="1"/>
</dbReference>
<dbReference type="AlphaFoldDB" id="A0A3B0WDH7"/>
<organism evidence="2">
    <name type="scientific">hydrothermal vent metagenome</name>
    <dbReference type="NCBI Taxonomy" id="652676"/>
    <lineage>
        <taxon>unclassified sequences</taxon>
        <taxon>metagenomes</taxon>
        <taxon>ecological metagenomes</taxon>
    </lineage>
</organism>
<dbReference type="EMBL" id="UOFB01000341">
    <property type="protein sequence ID" value="VAW49282.1"/>
    <property type="molecule type" value="Genomic_DNA"/>
</dbReference>
<dbReference type="Pfam" id="PF13487">
    <property type="entry name" value="HD_5"/>
    <property type="match status" value="1"/>
</dbReference>
<name>A0A3B0WDH7_9ZZZZ</name>
<evidence type="ECO:0000259" key="1">
    <source>
        <dbReference type="PROSITE" id="PS51832"/>
    </source>
</evidence>
<evidence type="ECO:0000313" key="2">
    <source>
        <dbReference type="EMBL" id="VAW49282.1"/>
    </source>
</evidence>
<protein>
    <recommendedName>
        <fullName evidence="1">HD-GYP domain-containing protein</fullName>
    </recommendedName>
</protein>
<dbReference type="PROSITE" id="PS51832">
    <property type="entry name" value="HD_GYP"/>
    <property type="match status" value="1"/>
</dbReference>